<dbReference type="SMART" id="SM00342">
    <property type="entry name" value="HTH_ARAC"/>
    <property type="match status" value="1"/>
</dbReference>
<dbReference type="PROSITE" id="PS01124">
    <property type="entry name" value="HTH_ARAC_FAMILY_2"/>
    <property type="match status" value="1"/>
</dbReference>
<dbReference type="InterPro" id="IPR018062">
    <property type="entry name" value="HTH_AraC-typ_CS"/>
</dbReference>
<evidence type="ECO:0000313" key="5">
    <source>
        <dbReference type="EMBL" id="RAY13697.1"/>
    </source>
</evidence>
<sequence>MTDSFLPSPANLGLVVLRTRASVGAGTMPYDAEHLVTGWHHHDLHQIEYALEGMAEVETAAGRYLVPPQQAIWVPAGLAHNTTLRSARSASVFFDPSMFPAHLCDRARVLAAVPLLREMIVYALRWPITRDATDARADTYFSALALVVEDNLDREQPLWLPTSTDPLVAAVISYTEEHLATVTADDVCGALGISERTLRRRFREETGTTWRTFAAQARLIRAMALLTQPGTTVLGVAAAVGFGSPSAFNRAFRACTGSTPADYRRRVTGRTAAPLG</sequence>
<keyword evidence="3" id="KW-0804">Transcription</keyword>
<feature type="domain" description="HTH araC/xylS-type" evidence="4">
    <location>
        <begin position="169"/>
        <end position="266"/>
    </location>
</feature>
<accession>A0A365H3L8</accession>
<organism evidence="5 6">
    <name type="scientific">Actinomadura craniellae</name>
    <dbReference type="NCBI Taxonomy" id="2231787"/>
    <lineage>
        <taxon>Bacteria</taxon>
        <taxon>Bacillati</taxon>
        <taxon>Actinomycetota</taxon>
        <taxon>Actinomycetes</taxon>
        <taxon>Streptosporangiales</taxon>
        <taxon>Thermomonosporaceae</taxon>
        <taxon>Actinomadura</taxon>
    </lineage>
</organism>
<dbReference type="GO" id="GO:0003700">
    <property type="term" value="F:DNA-binding transcription factor activity"/>
    <property type="evidence" value="ECO:0007669"/>
    <property type="project" value="InterPro"/>
</dbReference>
<dbReference type="PANTHER" id="PTHR11019:SF190">
    <property type="entry name" value="ARAC-FAMILY REGULATORY PROTEIN"/>
    <property type="match status" value="1"/>
</dbReference>
<name>A0A365H3L8_9ACTN</name>
<dbReference type="Pfam" id="PF12833">
    <property type="entry name" value="HTH_18"/>
    <property type="match status" value="1"/>
</dbReference>
<dbReference type="Gene3D" id="2.60.120.10">
    <property type="entry name" value="Jelly Rolls"/>
    <property type="match status" value="1"/>
</dbReference>
<protein>
    <submittedName>
        <fullName evidence="5">AraC family transcriptional regulator</fullName>
    </submittedName>
</protein>
<dbReference type="Gene3D" id="1.10.10.60">
    <property type="entry name" value="Homeodomain-like"/>
    <property type="match status" value="1"/>
</dbReference>
<dbReference type="AlphaFoldDB" id="A0A365H3L8"/>
<keyword evidence="1" id="KW-0805">Transcription regulation</keyword>
<dbReference type="PANTHER" id="PTHR11019">
    <property type="entry name" value="HTH-TYPE TRANSCRIPTIONAL REGULATOR NIMR"/>
    <property type="match status" value="1"/>
</dbReference>
<keyword evidence="6" id="KW-1185">Reference proteome</keyword>
<gene>
    <name evidence="5" type="ORF">DPM19_18715</name>
</gene>
<dbReference type="CDD" id="cd06124">
    <property type="entry name" value="cupin_NimR-like_N"/>
    <property type="match status" value="1"/>
</dbReference>
<dbReference type="GO" id="GO:0043565">
    <property type="term" value="F:sequence-specific DNA binding"/>
    <property type="evidence" value="ECO:0007669"/>
    <property type="project" value="InterPro"/>
</dbReference>
<dbReference type="OrthoDB" id="2039152at2"/>
<dbReference type="EMBL" id="QLYX01000008">
    <property type="protein sequence ID" value="RAY13697.1"/>
    <property type="molecule type" value="Genomic_DNA"/>
</dbReference>
<dbReference type="InterPro" id="IPR009057">
    <property type="entry name" value="Homeodomain-like_sf"/>
</dbReference>
<dbReference type="InterPro" id="IPR020449">
    <property type="entry name" value="Tscrpt_reg_AraC-type_HTH"/>
</dbReference>
<dbReference type="PROSITE" id="PS00041">
    <property type="entry name" value="HTH_ARAC_FAMILY_1"/>
    <property type="match status" value="1"/>
</dbReference>
<keyword evidence="2" id="KW-0238">DNA-binding</keyword>
<comment type="caution">
    <text evidence="5">The sequence shown here is derived from an EMBL/GenBank/DDBJ whole genome shotgun (WGS) entry which is preliminary data.</text>
</comment>
<evidence type="ECO:0000256" key="2">
    <source>
        <dbReference type="ARBA" id="ARBA00023125"/>
    </source>
</evidence>
<dbReference type="InterPro" id="IPR003313">
    <property type="entry name" value="AraC-bd"/>
</dbReference>
<proteinExistence type="predicted"/>
<dbReference type="Pfam" id="PF02311">
    <property type="entry name" value="AraC_binding"/>
    <property type="match status" value="1"/>
</dbReference>
<evidence type="ECO:0000259" key="4">
    <source>
        <dbReference type="PROSITE" id="PS01124"/>
    </source>
</evidence>
<dbReference type="InterPro" id="IPR018060">
    <property type="entry name" value="HTH_AraC"/>
</dbReference>
<dbReference type="InterPro" id="IPR014710">
    <property type="entry name" value="RmlC-like_jellyroll"/>
</dbReference>
<dbReference type="Proteomes" id="UP000251891">
    <property type="component" value="Unassembled WGS sequence"/>
</dbReference>
<dbReference type="RefSeq" id="WP_111869236.1">
    <property type="nucleotide sequence ID" value="NZ_QLYX01000008.1"/>
</dbReference>
<dbReference type="InterPro" id="IPR011051">
    <property type="entry name" value="RmlC_Cupin_sf"/>
</dbReference>
<dbReference type="PRINTS" id="PR00032">
    <property type="entry name" value="HTHARAC"/>
</dbReference>
<dbReference type="SUPFAM" id="SSF46689">
    <property type="entry name" value="Homeodomain-like"/>
    <property type="match status" value="1"/>
</dbReference>
<evidence type="ECO:0000256" key="1">
    <source>
        <dbReference type="ARBA" id="ARBA00023015"/>
    </source>
</evidence>
<evidence type="ECO:0000313" key="6">
    <source>
        <dbReference type="Proteomes" id="UP000251891"/>
    </source>
</evidence>
<evidence type="ECO:0000256" key="3">
    <source>
        <dbReference type="ARBA" id="ARBA00023163"/>
    </source>
</evidence>
<reference evidence="5 6" key="1">
    <citation type="submission" date="2018-06" db="EMBL/GenBank/DDBJ databases">
        <title>Actinomadura craniellae sp. nov. isolated from marine sponge Craniella sp.</title>
        <authorList>
            <person name="Li L."/>
            <person name="Xu Q.H."/>
            <person name="Lin H.W."/>
            <person name="Lu Y.H."/>
        </authorList>
    </citation>
    <scope>NUCLEOTIDE SEQUENCE [LARGE SCALE GENOMIC DNA]</scope>
    <source>
        <strain evidence="5 6">LHW63021</strain>
    </source>
</reference>
<dbReference type="SUPFAM" id="SSF51182">
    <property type="entry name" value="RmlC-like cupins"/>
    <property type="match status" value="1"/>
</dbReference>